<protein>
    <submittedName>
        <fullName evidence="1">Uncharacterized protein</fullName>
    </submittedName>
</protein>
<organism evidence="1">
    <name type="scientific">Myoviridae sp. ctgsk7</name>
    <dbReference type="NCBI Taxonomy" id="2825151"/>
    <lineage>
        <taxon>Viruses</taxon>
        <taxon>Duplodnaviria</taxon>
        <taxon>Heunggongvirae</taxon>
        <taxon>Uroviricota</taxon>
        <taxon>Caudoviricetes</taxon>
    </lineage>
</organism>
<proteinExistence type="predicted"/>
<reference evidence="1" key="1">
    <citation type="journal article" date="2021" name="Proc. Natl. Acad. Sci. U.S.A.">
        <title>A Catalog of Tens of Thousands of Viruses from Human Metagenomes Reveals Hidden Associations with Chronic Diseases.</title>
        <authorList>
            <person name="Tisza M.J."/>
            <person name="Buck C.B."/>
        </authorList>
    </citation>
    <scope>NUCLEOTIDE SEQUENCE</scope>
    <source>
        <strain evidence="1">Ctgsk7</strain>
    </source>
</reference>
<dbReference type="EMBL" id="BK015533">
    <property type="protein sequence ID" value="DAE11472.1"/>
    <property type="molecule type" value="Genomic_DNA"/>
</dbReference>
<accession>A0A8S5PXI8</accession>
<name>A0A8S5PXI8_9CAUD</name>
<evidence type="ECO:0000313" key="1">
    <source>
        <dbReference type="EMBL" id="DAE11472.1"/>
    </source>
</evidence>
<sequence length="36" mass="4452">MYWDTEEACKKFLEVKYNCDKKEPKNVKHLKVYSKK</sequence>